<name>A0ABQ4K9T6_9BACI</name>
<dbReference type="EMBL" id="BOQT01000016">
    <property type="protein sequence ID" value="GIN22346.1"/>
    <property type="molecule type" value="Genomic_DNA"/>
</dbReference>
<proteinExistence type="predicted"/>
<dbReference type="CDD" id="cd04182">
    <property type="entry name" value="GT_2_like_f"/>
    <property type="match status" value="1"/>
</dbReference>
<evidence type="ECO:0000313" key="3">
    <source>
        <dbReference type="Proteomes" id="UP000680279"/>
    </source>
</evidence>
<evidence type="ECO:0000313" key="2">
    <source>
        <dbReference type="EMBL" id="GIN22346.1"/>
    </source>
</evidence>
<feature type="domain" description="MobA-like NTP transferase" evidence="1">
    <location>
        <begin position="6"/>
        <end position="171"/>
    </location>
</feature>
<organism evidence="2 3">
    <name type="scientific">Siminovitchia fordii</name>
    <dbReference type="NCBI Taxonomy" id="254759"/>
    <lineage>
        <taxon>Bacteria</taxon>
        <taxon>Bacillati</taxon>
        <taxon>Bacillota</taxon>
        <taxon>Bacilli</taxon>
        <taxon>Bacillales</taxon>
        <taxon>Bacillaceae</taxon>
        <taxon>Siminovitchia</taxon>
    </lineage>
</organism>
<protein>
    <recommendedName>
        <fullName evidence="1">MobA-like NTP transferase domain-containing protein</fullName>
    </recommendedName>
</protein>
<evidence type="ECO:0000259" key="1">
    <source>
        <dbReference type="Pfam" id="PF12804"/>
    </source>
</evidence>
<dbReference type="SUPFAM" id="SSF53448">
    <property type="entry name" value="Nucleotide-diphospho-sugar transferases"/>
    <property type="match status" value="1"/>
</dbReference>
<dbReference type="InterPro" id="IPR029044">
    <property type="entry name" value="Nucleotide-diphossugar_trans"/>
</dbReference>
<dbReference type="Proteomes" id="UP000680279">
    <property type="component" value="Unassembled WGS sequence"/>
</dbReference>
<keyword evidence="3" id="KW-1185">Reference proteome</keyword>
<dbReference type="PANTHER" id="PTHR43777:SF1">
    <property type="entry name" value="MOLYBDENUM COFACTOR CYTIDYLYLTRANSFERASE"/>
    <property type="match status" value="1"/>
</dbReference>
<accession>A0ABQ4K9T6</accession>
<sequence length="205" mass="23117">MEQTSAIILAAGTSSRMGTAKQLLPLGDRPILAHVVEHVLAENFSEVIAVVGHKAEAIQCAIPIQDKRFRWVLNKDYRQGQGTSLKLGLIEMNKLHSSFMVFLADLPFISQKTIHNVFEKGQSMLQKVNLSFVLQPSFQGTAGHPVFFGHVKPEWFQQIQGDHGARAIMDRFSIREQFPVEDKGILFDIDTPEAFEEAQKIYRQI</sequence>
<dbReference type="RefSeq" id="WP_018708674.1">
    <property type="nucleotide sequence ID" value="NZ_BOQT01000016.1"/>
</dbReference>
<dbReference type="PANTHER" id="PTHR43777">
    <property type="entry name" value="MOLYBDENUM COFACTOR CYTIDYLYLTRANSFERASE"/>
    <property type="match status" value="1"/>
</dbReference>
<dbReference type="InterPro" id="IPR025877">
    <property type="entry name" value="MobA-like_NTP_Trfase"/>
</dbReference>
<gene>
    <name evidence="2" type="ORF">J1TS3_34800</name>
</gene>
<dbReference type="Gene3D" id="3.90.550.10">
    <property type="entry name" value="Spore Coat Polysaccharide Biosynthesis Protein SpsA, Chain A"/>
    <property type="match status" value="1"/>
</dbReference>
<reference evidence="2 3" key="1">
    <citation type="submission" date="2021-03" db="EMBL/GenBank/DDBJ databases">
        <title>Antimicrobial resistance genes in bacteria isolated from Japanese honey, and their potential for conferring macrolide and lincosamide resistance in the American foulbrood pathogen Paenibacillus larvae.</title>
        <authorList>
            <person name="Okamoto M."/>
            <person name="Kumagai M."/>
            <person name="Kanamori H."/>
            <person name="Takamatsu D."/>
        </authorList>
    </citation>
    <scope>NUCLEOTIDE SEQUENCE [LARGE SCALE GENOMIC DNA]</scope>
    <source>
        <strain evidence="2 3">J1TS3</strain>
    </source>
</reference>
<comment type="caution">
    <text evidence="2">The sequence shown here is derived from an EMBL/GenBank/DDBJ whole genome shotgun (WGS) entry which is preliminary data.</text>
</comment>
<dbReference type="Pfam" id="PF12804">
    <property type="entry name" value="NTP_transf_3"/>
    <property type="match status" value="1"/>
</dbReference>